<reference evidence="1 2" key="1">
    <citation type="journal article" date="2024" name="J Genomics">
        <title>Draft genome sequencing and assembly of Favolaschia claudopus CIRM-BRFM 2984 isolated from oak limbs.</title>
        <authorList>
            <person name="Navarro D."/>
            <person name="Drula E."/>
            <person name="Chaduli D."/>
            <person name="Cazenave R."/>
            <person name="Ahrendt S."/>
            <person name="Wang J."/>
            <person name="Lipzen A."/>
            <person name="Daum C."/>
            <person name="Barry K."/>
            <person name="Grigoriev I.V."/>
            <person name="Favel A."/>
            <person name="Rosso M.N."/>
            <person name="Martin F."/>
        </authorList>
    </citation>
    <scope>NUCLEOTIDE SEQUENCE [LARGE SCALE GENOMIC DNA]</scope>
    <source>
        <strain evidence="1 2">CIRM-BRFM 2984</strain>
    </source>
</reference>
<dbReference type="EMBL" id="JAWWNJ010000095">
    <property type="protein sequence ID" value="KAK6997025.1"/>
    <property type="molecule type" value="Genomic_DNA"/>
</dbReference>
<evidence type="ECO:0000313" key="1">
    <source>
        <dbReference type="EMBL" id="KAK6997025.1"/>
    </source>
</evidence>
<proteinExistence type="predicted"/>
<dbReference type="Proteomes" id="UP001362999">
    <property type="component" value="Unassembled WGS sequence"/>
</dbReference>
<dbReference type="AlphaFoldDB" id="A0AAW0A0H5"/>
<gene>
    <name evidence="1" type="ORF">R3P38DRAFT_3221598</name>
</gene>
<protein>
    <submittedName>
        <fullName evidence="1">Uncharacterized protein</fullName>
    </submittedName>
</protein>
<sequence length="226" mass="24789">MSSGTLWQRHRRNFSCVHFSPDVALTPAATAALVFLAIAEHARISSNSSPRPSAAQTRYQIQLPLSSLSATRNRDLYPSTASIVSTVPYASVWCVVVDGHVAIIPMSRRRGGPCWRGEDRRGRCGRVGDTRDSMLPRHHPRLLQIIPNLLDIHGPRARNPLPAAWLIRPSSGVSPPRRPISSSLPAFVLHAALPCPAHISNCVYRHGMYSNSDGADPHPHSRSSVR</sequence>
<accession>A0AAW0A0H5</accession>
<comment type="caution">
    <text evidence="1">The sequence shown here is derived from an EMBL/GenBank/DDBJ whole genome shotgun (WGS) entry which is preliminary data.</text>
</comment>
<evidence type="ECO:0000313" key="2">
    <source>
        <dbReference type="Proteomes" id="UP001362999"/>
    </source>
</evidence>
<name>A0AAW0A0H5_9AGAR</name>
<keyword evidence="2" id="KW-1185">Reference proteome</keyword>
<organism evidence="1 2">
    <name type="scientific">Favolaschia claudopus</name>
    <dbReference type="NCBI Taxonomy" id="2862362"/>
    <lineage>
        <taxon>Eukaryota</taxon>
        <taxon>Fungi</taxon>
        <taxon>Dikarya</taxon>
        <taxon>Basidiomycota</taxon>
        <taxon>Agaricomycotina</taxon>
        <taxon>Agaricomycetes</taxon>
        <taxon>Agaricomycetidae</taxon>
        <taxon>Agaricales</taxon>
        <taxon>Marasmiineae</taxon>
        <taxon>Mycenaceae</taxon>
        <taxon>Favolaschia</taxon>
    </lineage>
</organism>